<protein>
    <submittedName>
        <fullName evidence="1">Uncharacterized protein</fullName>
    </submittedName>
</protein>
<sequence length="245" mass="27232">MGWDLPIDGLPSPATSPGRKYLESDYKMNNSFLCEPECEAPEPHAGYHTNTDSRQAPIDTPVEFRYVNVTNPRQTSIETGTFTVNTPSVPCITESIIDDQELEGPAVWQKKQHVGIHSSCGSDDDLSLKKPDQPKMIKPDYTYQTMSSNLPKIPTDEELNTLIATETHKTNIPKKRPVSNFAKTVEKKAQLAPKSGVGRDVIMRKLGALLTDTPSDVPVYSMDDKTLVALTEQALMSFSDSLYKW</sequence>
<comment type="caution">
    <text evidence="1">The sequence shown here is derived from an EMBL/GenBank/DDBJ whole genome shotgun (WGS) entry which is preliminary data.</text>
</comment>
<evidence type="ECO:0000313" key="2">
    <source>
        <dbReference type="Proteomes" id="UP000001548"/>
    </source>
</evidence>
<name>A8BML2_GIAIC</name>
<keyword evidence="2" id="KW-1185">Reference proteome</keyword>
<dbReference type="HOGENOM" id="CLU_1135310_0_0_1"/>
<gene>
    <name evidence="1" type="ORF">GL50803_004150</name>
</gene>
<organism evidence="1 2">
    <name type="scientific">Giardia intestinalis (strain ATCC 50803 / WB clone C6)</name>
    <name type="common">Giardia lamblia</name>
    <dbReference type="NCBI Taxonomy" id="184922"/>
    <lineage>
        <taxon>Eukaryota</taxon>
        <taxon>Metamonada</taxon>
        <taxon>Diplomonadida</taxon>
        <taxon>Hexamitidae</taxon>
        <taxon>Giardiinae</taxon>
        <taxon>Giardia</taxon>
    </lineage>
</organism>
<dbReference type="KEGG" id="gla:GL50803_004150"/>
<proteinExistence type="predicted"/>
<dbReference type="EMBL" id="AACB03000002">
    <property type="protein sequence ID" value="KAE8304026.1"/>
    <property type="molecule type" value="Genomic_DNA"/>
</dbReference>
<accession>A8BML2</accession>
<dbReference type="RefSeq" id="XP_001706122.1">
    <property type="nucleotide sequence ID" value="XM_001706070.1"/>
</dbReference>
<dbReference type="VEuPathDB" id="GiardiaDB:GL50803_4150"/>
<dbReference type="Proteomes" id="UP000001548">
    <property type="component" value="Unassembled WGS sequence"/>
</dbReference>
<evidence type="ECO:0000313" key="1">
    <source>
        <dbReference type="EMBL" id="KAE8304026.1"/>
    </source>
</evidence>
<dbReference type="OMA" id="MGWDLPI"/>
<dbReference type="GeneID" id="5699008"/>
<reference evidence="1 2" key="1">
    <citation type="journal article" date="2007" name="Science">
        <title>Genomic minimalism in the early diverging intestinal parasite Giardia lamblia.</title>
        <authorList>
            <person name="Morrison H.G."/>
            <person name="McArthur A.G."/>
            <person name="Gillin F.D."/>
            <person name="Aley S.B."/>
            <person name="Adam R.D."/>
            <person name="Olsen G.J."/>
            <person name="Best A.A."/>
            <person name="Cande W.Z."/>
            <person name="Chen F."/>
            <person name="Cipriano M.J."/>
            <person name="Davids B.J."/>
            <person name="Dawson S.C."/>
            <person name="Elmendorf H.G."/>
            <person name="Hehl A.B."/>
            <person name="Holder M.E."/>
            <person name="Huse S.M."/>
            <person name="Kim U.U."/>
            <person name="Lasek-Nesselquist E."/>
            <person name="Manning G."/>
            <person name="Nigam A."/>
            <person name="Nixon J.E."/>
            <person name="Palm D."/>
            <person name="Passamaneck N.E."/>
            <person name="Prabhu A."/>
            <person name="Reich C.I."/>
            <person name="Reiner D.S."/>
            <person name="Samuelson J."/>
            <person name="Svard S.G."/>
            <person name="Sogin M.L."/>
        </authorList>
    </citation>
    <scope>NUCLEOTIDE SEQUENCE [LARGE SCALE GENOMIC DNA]</scope>
    <source>
        <strain evidence="1 2">WB C6</strain>
    </source>
</reference>
<dbReference type="AlphaFoldDB" id="A8BML2"/>